<dbReference type="EMBL" id="CABVLU010000001">
    <property type="protein sequence ID" value="VVT46056.1"/>
    <property type="molecule type" value="Genomic_DNA"/>
</dbReference>
<organism evidence="3 4">
    <name type="scientific">Magnusiomyces paraingens</name>
    <dbReference type="NCBI Taxonomy" id="2606893"/>
    <lineage>
        <taxon>Eukaryota</taxon>
        <taxon>Fungi</taxon>
        <taxon>Dikarya</taxon>
        <taxon>Ascomycota</taxon>
        <taxon>Saccharomycotina</taxon>
        <taxon>Dipodascomycetes</taxon>
        <taxon>Dipodascales</taxon>
        <taxon>Dipodascaceae</taxon>
        <taxon>Magnusiomyces</taxon>
    </lineage>
</organism>
<protein>
    <recommendedName>
        <fullName evidence="2">TLDc domain-containing protein</fullName>
    </recommendedName>
</protein>
<sequence>MSPAYLAFISTFGSIMGQTLSQSGSTGGKLTKVQISRLFSARCSHQLSPIEVWSLKDNFKKSALEEDDKQYWTNTILIEMLGVPQSVNITDLLCKSADFLIKFPFINNNEINESTFDQKISFEQLVKLIAIYTNKLNGILAMDYNLPKLLFLSFSDSDAEIVTPEDKTSEPIAFPLKDTDTWNSLEVIETFDGLDIKHRFISAFDLYRLVSFLLAIVEYRSHHRALACSKKFAGDYFVTGPYSQFQSAALCILRAIAQGNIPEREDCIVQSEESSAIVAPGSVEAEWTRRMKNVKIFFPEFERAFHASFPYLFVPLTELFGRLLFSESASSRERDNSGAHDLYDDGYDEQEDEFSEDNKEEFDEKQRRRSLNVEDKMLSRPSINKERSMSYSGGLKPSIPSASASSSNGNKSASTKPKGDIFKREGRTKLITPATMAQLSAMLGPGLYTRLKRLYVGSEAGFSLRSFESRVFKWRAPTLLLVSGREIEVPLSLAGVGSSVGPSGTPIGARERAFNDLIPPLRRLHEQTTTKKHVRRPVFFAAYIVEPWKSHAKNTFGNSESFLIQLEQVQDRFNAEANGPANAPYSTAGKPKHYAYFTRTQPGGIGFGSPVPQSGTSSTVSSFSQSHSGSLGSSGFKMGGSSGSSGSSGSGVFGPRFDLGSVSLTLNESLEYGVFRHVGPGGSYSRTEGMRRDCEFETRFEITEVEVWGSGKDEDLEEQRRRWEWEEREAQYRQRVNIHNIGEERAFLEMAGLVGNHGNGGSMG</sequence>
<feature type="compositionally biased region" description="Basic and acidic residues" evidence="1">
    <location>
        <begin position="333"/>
        <end position="343"/>
    </location>
</feature>
<proteinExistence type="predicted"/>
<keyword evidence="4" id="KW-1185">Reference proteome</keyword>
<feature type="region of interest" description="Disordered" evidence="1">
    <location>
        <begin position="605"/>
        <end position="626"/>
    </location>
</feature>
<feature type="compositionally biased region" description="Low complexity" evidence="1">
    <location>
        <begin position="608"/>
        <end position="626"/>
    </location>
</feature>
<feature type="compositionally biased region" description="Low complexity" evidence="1">
    <location>
        <begin position="396"/>
        <end position="414"/>
    </location>
</feature>
<feature type="compositionally biased region" description="Acidic residues" evidence="1">
    <location>
        <begin position="344"/>
        <end position="361"/>
    </location>
</feature>
<feature type="compositionally biased region" description="Basic and acidic residues" evidence="1">
    <location>
        <begin position="362"/>
        <end position="388"/>
    </location>
</feature>
<evidence type="ECO:0000259" key="2">
    <source>
        <dbReference type="PROSITE" id="PS51886"/>
    </source>
</evidence>
<accession>A0A5E8B3M5</accession>
<evidence type="ECO:0000313" key="4">
    <source>
        <dbReference type="Proteomes" id="UP000398389"/>
    </source>
</evidence>
<feature type="region of interest" description="Disordered" evidence="1">
    <location>
        <begin position="333"/>
        <end position="421"/>
    </location>
</feature>
<evidence type="ECO:0000256" key="1">
    <source>
        <dbReference type="SAM" id="MobiDB-lite"/>
    </source>
</evidence>
<dbReference type="PROSITE" id="PS51886">
    <property type="entry name" value="TLDC"/>
    <property type="match status" value="1"/>
</dbReference>
<reference evidence="3 4" key="1">
    <citation type="submission" date="2019-09" db="EMBL/GenBank/DDBJ databases">
        <authorList>
            <person name="Brejova B."/>
        </authorList>
    </citation>
    <scope>NUCLEOTIDE SEQUENCE [LARGE SCALE GENOMIC DNA]</scope>
</reference>
<dbReference type="AlphaFoldDB" id="A0A5E8B3M5"/>
<dbReference type="SMART" id="SM00584">
    <property type="entry name" value="TLDc"/>
    <property type="match status" value="1"/>
</dbReference>
<evidence type="ECO:0000313" key="3">
    <source>
        <dbReference type="EMBL" id="VVT46056.1"/>
    </source>
</evidence>
<dbReference type="OrthoDB" id="289228at2759"/>
<dbReference type="RefSeq" id="XP_031851638.1">
    <property type="nucleotide sequence ID" value="XM_031995747.1"/>
</dbReference>
<gene>
    <name evidence="3" type="ORF">SAPINGB_P001024</name>
</gene>
<name>A0A5E8B3M5_9ASCO</name>
<dbReference type="Proteomes" id="UP000398389">
    <property type="component" value="Unassembled WGS sequence"/>
</dbReference>
<feature type="domain" description="TLDc" evidence="2">
    <location>
        <begin position="429"/>
        <end position="711"/>
    </location>
</feature>
<dbReference type="Pfam" id="PF07534">
    <property type="entry name" value="TLD"/>
    <property type="match status" value="1"/>
</dbReference>
<dbReference type="GeneID" id="43579847"/>
<dbReference type="InterPro" id="IPR006571">
    <property type="entry name" value="TLDc_dom"/>
</dbReference>